<dbReference type="STRING" id="86259.A0A4Z1P8D7"/>
<evidence type="ECO:0000259" key="1">
    <source>
        <dbReference type="Pfam" id="PF00144"/>
    </source>
</evidence>
<name>A0A4Z1P8D7_9PEZI</name>
<dbReference type="PANTHER" id="PTHR43283">
    <property type="entry name" value="BETA-LACTAMASE-RELATED"/>
    <property type="match status" value="1"/>
</dbReference>
<sequence length="400" mass="44921">MNTALPPETIIQLSTILQAASKNIPNLAATIVNQNGHVIFSHDDMESKETPIFWLASCIKLITAVATMQLVEQGKIDLADENIVERLCPELKELDVLNGVDEHGRTKCVKKEKAITVRMLLSHTAGFGYPGMSKPLRNALPEGYNITSGQIKDLCVPLLFQPGSDWQYGVNFDWLGIFIERLTNTTLNDYFQEHIFSPLLIEDYTPVLNSQQKIRLASLHHRNAESGKHTTIDQPKRHGQIHPEQRNVATIFGPPAEYTKLLSVLLNEETCPITKHQLLKPESVTQLLDVPIPQFTQRPRAILDGNPYETNQIPKICLPGREARPTNWCFAGAMEETTGKKPIIYWAGIANSYWWCDRERGVAGIVASQLLPFWNGEVRGVLGEILKVLDDDDDDDDAKR</sequence>
<dbReference type="Pfam" id="PF00144">
    <property type="entry name" value="Beta-lactamase"/>
    <property type="match status" value="1"/>
</dbReference>
<accession>A0A4Z1P8D7</accession>
<dbReference type="InterPro" id="IPR012338">
    <property type="entry name" value="Beta-lactam/transpept-like"/>
</dbReference>
<gene>
    <name evidence="2" type="ORF">E6O75_ATG02253</name>
</gene>
<keyword evidence="3" id="KW-1185">Reference proteome</keyword>
<feature type="domain" description="Beta-lactamase-related" evidence="1">
    <location>
        <begin position="23"/>
        <end position="372"/>
    </location>
</feature>
<evidence type="ECO:0000313" key="3">
    <source>
        <dbReference type="Proteomes" id="UP000298493"/>
    </source>
</evidence>
<dbReference type="EMBL" id="SNSC02000007">
    <property type="protein sequence ID" value="TID23079.1"/>
    <property type="molecule type" value="Genomic_DNA"/>
</dbReference>
<dbReference type="PANTHER" id="PTHR43283:SF3">
    <property type="entry name" value="BETA-LACTAMASE FAMILY PROTEIN (AFU_ORTHOLOGUE AFUA_5G07500)"/>
    <property type="match status" value="1"/>
</dbReference>
<dbReference type="Gene3D" id="3.40.710.10">
    <property type="entry name" value="DD-peptidase/beta-lactamase superfamily"/>
    <property type="match status" value="1"/>
</dbReference>
<organism evidence="2 3">
    <name type="scientific">Venturia nashicola</name>
    <dbReference type="NCBI Taxonomy" id="86259"/>
    <lineage>
        <taxon>Eukaryota</taxon>
        <taxon>Fungi</taxon>
        <taxon>Dikarya</taxon>
        <taxon>Ascomycota</taxon>
        <taxon>Pezizomycotina</taxon>
        <taxon>Dothideomycetes</taxon>
        <taxon>Pleosporomycetidae</taxon>
        <taxon>Venturiales</taxon>
        <taxon>Venturiaceae</taxon>
        <taxon>Venturia</taxon>
    </lineage>
</organism>
<dbReference type="InterPro" id="IPR050789">
    <property type="entry name" value="Diverse_Enzym_Activities"/>
</dbReference>
<dbReference type="Proteomes" id="UP000298493">
    <property type="component" value="Unassembled WGS sequence"/>
</dbReference>
<dbReference type="SUPFAM" id="SSF56601">
    <property type="entry name" value="beta-lactamase/transpeptidase-like"/>
    <property type="match status" value="1"/>
</dbReference>
<evidence type="ECO:0000313" key="2">
    <source>
        <dbReference type="EMBL" id="TID23079.1"/>
    </source>
</evidence>
<dbReference type="AlphaFoldDB" id="A0A4Z1P8D7"/>
<proteinExistence type="predicted"/>
<reference evidence="2 3" key="1">
    <citation type="submission" date="2019-04" db="EMBL/GenBank/DDBJ databases">
        <title>High contiguity whole genome sequence and gene annotation resource for two Venturia nashicola isolates.</title>
        <authorList>
            <person name="Prokchorchik M."/>
            <person name="Won K."/>
            <person name="Lee Y."/>
            <person name="Choi E.D."/>
            <person name="Segonzac C."/>
            <person name="Sohn K.H."/>
        </authorList>
    </citation>
    <scope>NUCLEOTIDE SEQUENCE [LARGE SCALE GENOMIC DNA]</scope>
    <source>
        <strain evidence="2 3">PRI2</strain>
    </source>
</reference>
<comment type="caution">
    <text evidence="2">The sequence shown here is derived from an EMBL/GenBank/DDBJ whole genome shotgun (WGS) entry which is preliminary data.</text>
</comment>
<dbReference type="InterPro" id="IPR001466">
    <property type="entry name" value="Beta-lactam-related"/>
</dbReference>
<protein>
    <submittedName>
        <fullName evidence="2">Beta-lactamase family protein</fullName>
    </submittedName>
</protein>